<evidence type="ECO:0008006" key="3">
    <source>
        <dbReference type="Google" id="ProtNLM"/>
    </source>
</evidence>
<sequence>MIITFAFDVRNYVEVMEGWPLKRDNMTFFLEREGSILKRVCLSFSGVSSDHAPSFTAPSNENRRAILKTSDGGYAALARKRIMNWQAIVSGVQIIDLDYDNFEMRFRAESTDEESRIHLKSIKTSYDQALNSSCDFEQFGRAFCADPIPDHRIESTSHYREGRLAFEAGRYVDAYNNMFLFLETRYCDGKTTTAQQVELLSRNPELCSCIEKNAAELTKANQARKDEKLDLFNSCANVRDKIKALVSLRGKLRHHSLKSHNRWDPNQQDKHKGEARFLAAVVHDIVIKESLEEIYAPASLEEFRKQSVSSGNEISIKLTTHRVKNEPALELNMSYPTTVVSSLLCVNTVTHAMEECEKAGQLADTVRFEAVHRGRDLELFTIDFDVWAYTAKGEIEVNRPIKFVRCSFERFRANLITRHQFSIPCQGNRLSILDVWKLLKRSFDHIHRDPTTRIMSLKLFINDGAKAIVSYRVGALARF</sequence>
<evidence type="ECO:0000313" key="1">
    <source>
        <dbReference type="EMBL" id="MFD1911969.1"/>
    </source>
</evidence>
<protein>
    <recommendedName>
        <fullName evidence="3">ApeA N-terminal domain-containing protein</fullName>
    </recommendedName>
</protein>
<reference evidence="2" key="1">
    <citation type="journal article" date="2019" name="Int. J. Syst. Evol. Microbiol.">
        <title>The Global Catalogue of Microorganisms (GCM) 10K type strain sequencing project: providing services to taxonomists for standard genome sequencing and annotation.</title>
        <authorList>
            <consortium name="The Broad Institute Genomics Platform"/>
            <consortium name="The Broad Institute Genome Sequencing Center for Infectious Disease"/>
            <person name="Wu L."/>
            <person name="Ma J."/>
        </authorList>
    </citation>
    <scope>NUCLEOTIDE SEQUENCE [LARGE SCALE GENOMIC DNA]</scope>
    <source>
        <strain evidence="2">CGMCC 4.7242</strain>
    </source>
</reference>
<evidence type="ECO:0000313" key="2">
    <source>
        <dbReference type="Proteomes" id="UP001597353"/>
    </source>
</evidence>
<keyword evidence="2" id="KW-1185">Reference proteome</keyword>
<comment type="caution">
    <text evidence="1">The sequence shown here is derived from an EMBL/GenBank/DDBJ whole genome shotgun (WGS) entry which is preliminary data.</text>
</comment>
<name>A0ABW4S2X5_9RHOB</name>
<dbReference type="Proteomes" id="UP001597353">
    <property type="component" value="Unassembled WGS sequence"/>
</dbReference>
<organism evidence="1 2">
    <name type="scientific">Halodurantibacterium flavum</name>
    <dbReference type="NCBI Taxonomy" id="1382802"/>
    <lineage>
        <taxon>Bacteria</taxon>
        <taxon>Pseudomonadati</taxon>
        <taxon>Pseudomonadota</taxon>
        <taxon>Alphaproteobacteria</taxon>
        <taxon>Rhodobacterales</taxon>
        <taxon>Paracoccaceae</taxon>
        <taxon>Halodurantibacterium</taxon>
    </lineage>
</organism>
<gene>
    <name evidence="1" type="ORF">ACFSGJ_07040</name>
</gene>
<proteinExistence type="predicted"/>
<dbReference type="EMBL" id="JBHUGH010000005">
    <property type="protein sequence ID" value="MFD1911969.1"/>
    <property type="molecule type" value="Genomic_DNA"/>
</dbReference>
<dbReference type="RefSeq" id="WP_390260285.1">
    <property type="nucleotide sequence ID" value="NZ_JBHUGH010000005.1"/>
</dbReference>
<accession>A0ABW4S2X5</accession>